<comment type="caution">
    <text evidence="8">The sequence shown here is derived from an EMBL/GenBank/DDBJ whole genome shotgun (WGS) entry which is preliminary data.</text>
</comment>
<evidence type="ECO:0000256" key="3">
    <source>
        <dbReference type="ARBA" id="ARBA00022777"/>
    </source>
</evidence>
<dbReference type="SMART" id="SM00220">
    <property type="entry name" value="S_TKc"/>
    <property type="match status" value="1"/>
</dbReference>
<dbReference type="Gene3D" id="1.10.510.10">
    <property type="entry name" value="Transferase(Phosphotransferase) domain 1"/>
    <property type="match status" value="1"/>
</dbReference>
<dbReference type="Proteomes" id="UP001596472">
    <property type="component" value="Unassembled WGS sequence"/>
</dbReference>
<evidence type="ECO:0000259" key="6">
    <source>
        <dbReference type="PROSITE" id="PS50011"/>
    </source>
</evidence>
<sequence>MSDAPFEAPSIESIAALFPAFEFDHLIAQGGMGAVYLARQRSLDRDVAIKILPRELGQDPLFRKSFVAEAKAMATVVHPNLITVHDSGDVDGLLYIIMEYVSGKSLHRSAHQKAVDPQQSVEIILGICRGLAEAHHHGIVHRDIKPGNILLTQKRQPKIGDFGLARPAGHDIEGLAMGTPGYSAPEVARHPELADHRSDIFAVGVMLRELLTGRPPENDPQPERGIRDRKLLEICRKATAKDPSQRYQKAEAMIADLKSWLHQPDEPLAPPAEAAPAKRTPIVDRSASSALGRNIALIIVLLAAIYGTWTLLQKKKAVTAAMVEKSAPAKPRPPQPVQQEPAATVWPEPIRPAVSDVPEPLPAAEDRVSTGEPPEAATETPAQSLIRLRAALTAGEFSELPIGTLTHGSSHYFFVPRAASWRQASLMARSFGGHLAILSDEVLRTWLASAIPEDRTHDPAKQAIWIGATRTSPELWQLVNAVPWPLDTVPAGDGDFAALQRDALVMAESESATHPFFIQWHRDGSKPTSIEQILTRCKQSQESDQPFFPPGIEKLGERSFLVVREAFNYDEASRLAEIGGGHLMTVATQEEADFLDKLAGNTNAANGLWLGATLRDGFWTWDSREPWTFARWAPSSQPKTGEALIFQPRAGWAEADPGQEASGFIIEWSHDHQNAETPPTRPKLLADMDAKAKNVLAGLDTRRQDALNENSDEYLWKLDIWLRRRGNNHEIQTWTPHVKTVKATVKGGRLPADIPRTPGGIYAAPLLEIARHYFIKQQAIDHEFTTKATGIRDAYVARLSEEAREAEQLGQRENALLITEKATEAADIKTWIESFGFINH</sequence>
<dbReference type="InterPro" id="IPR016186">
    <property type="entry name" value="C-type_lectin-like/link_sf"/>
</dbReference>
<dbReference type="PANTHER" id="PTHR43289:SF6">
    <property type="entry name" value="SERINE_THREONINE-PROTEIN KINASE NEKL-3"/>
    <property type="match status" value="1"/>
</dbReference>
<dbReference type="PROSITE" id="PS00108">
    <property type="entry name" value="PROTEIN_KINASE_ST"/>
    <property type="match status" value="1"/>
</dbReference>
<proteinExistence type="predicted"/>
<evidence type="ECO:0000313" key="9">
    <source>
        <dbReference type="Proteomes" id="UP001596472"/>
    </source>
</evidence>
<dbReference type="InterPro" id="IPR008271">
    <property type="entry name" value="Ser/Thr_kinase_AS"/>
</dbReference>
<evidence type="ECO:0000313" key="8">
    <source>
        <dbReference type="EMBL" id="MFC7337738.1"/>
    </source>
</evidence>
<dbReference type="InterPro" id="IPR001304">
    <property type="entry name" value="C-type_lectin-like"/>
</dbReference>
<dbReference type="EMBL" id="JBHTBS010000005">
    <property type="protein sequence ID" value="MFC7337738.1"/>
    <property type="molecule type" value="Genomic_DNA"/>
</dbReference>
<dbReference type="RefSeq" id="WP_379712318.1">
    <property type="nucleotide sequence ID" value="NZ_JBHTBS010000005.1"/>
</dbReference>
<dbReference type="SUPFAM" id="SSF56112">
    <property type="entry name" value="Protein kinase-like (PK-like)"/>
    <property type="match status" value="1"/>
</dbReference>
<dbReference type="SMART" id="SM00034">
    <property type="entry name" value="CLECT"/>
    <property type="match status" value="2"/>
</dbReference>
<accession>A0ABW2L8W2</accession>
<dbReference type="Pfam" id="PF00059">
    <property type="entry name" value="Lectin_C"/>
    <property type="match status" value="1"/>
</dbReference>
<evidence type="ECO:0000256" key="1">
    <source>
        <dbReference type="ARBA" id="ARBA00022679"/>
    </source>
</evidence>
<dbReference type="GO" id="GO:0016301">
    <property type="term" value="F:kinase activity"/>
    <property type="evidence" value="ECO:0007669"/>
    <property type="project" value="UniProtKB-KW"/>
</dbReference>
<keyword evidence="3 8" id="KW-0418">Kinase</keyword>
<keyword evidence="2" id="KW-0547">Nucleotide-binding</keyword>
<evidence type="ECO:0000256" key="4">
    <source>
        <dbReference type="ARBA" id="ARBA00022840"/>
    </source>
</evidence>
<dbReference type="PROSITE" id="PS50011">
    <property type="entry name" value="PROTEIN_KINASE_DOM"/>
    <property type="match status" value="1"/>
</dbReference>
<feature type="domain" description="Protein kinase" evidence="6">
    <location>
        <begin position="21"/>
        <end position="261"/>
    </location>
</feature>
<reference evidence="9" key="1">
    <citation type="journal article" date="2019" name="Int. J. Syst. Evol. Microbiol.">
        <title>The Global Catalogue of Microorganisms (GCM) 10K type strain sequencing project: providing services to taxonomists for standard genome sequencing and annotation.</title>
        <authorList>
            <consortium name="The Broad Institute Genomics Platform"/>
            <consortium name="The Broad Institute Genome Sequencing Center for Infectious Disease"/>
            <person name="Wu L."/>
            <person name="Ma J."/>
        </authorList>
    </citation>
    <scope>NUCLEOTIDE SEQUENCE [LARGE SCALE GENOMIC DNA]</scope>
    <source>
        <strain evidence="9">CGMCC 4.1467</strain>
    </source>
</reference>
<organism evidence="8 9">
    <name type="scientific">Haloferula chungangensis</name>
    <dbReference type="NCBI Taxonomy" id="1048331"/>
    <lineage>
        <taxon>Bacteria</taxon>
        <taxon>Pseudomonadati</taxon>
        <taxon>Verrucomicrobiota</taxon>
        <taxon>Verrucomicrobiia</taxon>
        <taxon>Verrucomicrobiales</taxon>
        <taxon>Verrucomicrobiaceae</taxon>
        <taxon>Haloferula</taxon>
    </lineage>
</organism>
<dbReference type="SUPFAM" id="SSF56436">
    <property type="entry name" value="C-type lectin-like"/>
    <property type="match status" value="2"/>
</dbReference>
<evidence type="ECO:0000259" key="7">
    <source>
        <dbReference type="PROSITE" id="PS50041"/>
    </source>
</evidence>
<dbReference type="PROSITE" id="PS50041">
    <property type="entry name" value="C_TYPE_LECTIN_2"/>
    <property type="match status" value="1"/>
</dbReference>
<protein>
    <submittedName>
        <fullName evidence="8">Protein kinase</fullName>
    </submittedName>
</protein>
<dbReference type="InterPro" id="IPR011009">
    <property type="entry name" value="Kinase-like_dom_sf"/>
</dbReference>
<dbReference type="CDD" id="cd14014">
    <property type="entry name" value="STKc_PknB_like"/>
    <property type="match status" value="1"/>
</dbReference>
<keyword evidence="9" id="KW-1185">Reference proteome</keyword>
<feature type="region of interest" description="Disordered" evidence="5">
    <location>
        <begin position="326"/>
        <end position="381"/>
    </location>
</feature>
<gene>
    <name evidence="8" type="ORF">ACFQY0_11160</name>
</gene>
<dbReference type="Pfam" id="PF00069">
    <property type="entry name" value="Pkinase"/>
    <property type="match status" value="1"/>
</dbReference>
<dbReference type="InterPro" id="IPR016187">
    <property type="entry name" value="CTDL_fold"/>
</dbReference>
<dbReference type="InterPro" id="IPR000719">
    <property type="entry name" value="Prot_kinase_dom"/>
</dbReference>
<dbReference type="Gene3D" id="3.10.100.10">
    <property type="entry name" value="Mannose-Binding Protein A, subunit A"/>
    <property type="match status" value="2"/>
</dbReference>
<keyword evidence="1" id="KW-0808">Transferase</keyword>
<name>A0ABW2L8W2_9BACT</name>
<feature type="domain" description="C-type lectin" evidence="7">
    <location>
        <begin position="555"/>
        <end position="652"/>
    </location>
</feature>
<dbReference type="Gene3D" id="3.30.200.20">
    <property type="entry name" value="Phosphorylase Kinase, domain 1"/>
    <property type="match status" value="1"/>
</dbReference>
<dbReference type="PANTHER" id="PTHR43289">
    <property type="entry name" value="MITOGEN-ACTIVATED PROTEIN KINASE KINASE KINASE 20-RELATED"/>
    <property type="match status" value="1"/>
</dbReference>
<evidence type="ECO:0000256" key="5">
    <source>
        <dbReference type="SAM" id="MobiDB-lite"/>
    </source>
</evidence>
<evidence type="ECO:0000256" key="2">
    <source>
        <dbReference type="ARBA" id="ARBA00022741"/>
    </source>
</evidence>
<keyword evidence="4" id="KW-0067">ATP-binding</keyword>